<proteinExistence type="predicted"/>
<feature type="compositionally biased region" description="Polar residues" evidence="1">
    <location>
        <begin position="167"/>
        <end position="184"/>
    </location>
</feature>
<feature type="compositionally biased region" description="Polar residues" evidence="1">
    <location>
        <begin position="51"/>
        <end position="71"/>
    </location>
</feature>
<feature type="domain" description="HNH nuclease" evidence="2">
    <location>
        <begin position="204"/>
        <end position="273"/>
    </location>
</feature>
<keyword evidence="4" id="KW-1185">Reference proteome</keyword>
<feature type="region of interest" description="Disordered" evidence="1">
    <location>
        <begin position="51"/>
        <end position="201"/>
    </location>
</feature>
<feature type="compositionally biased region" description="Low complexity" evidence="1">
    <location>
        <begin position="72"/>
        <end position="82"/>
    </location>
</feature>
<accession>A0A8H6SA31</accession>
<evidence type="ECO:0000256" key="1">
    <source>
        <dbReference type="SAM" id="MobiDB-lite"/>
    </source>
</evidence>
<dbReference type="Pfam" id="PF13391">
    <property type="entry name" value="HNH_2"/>
    <property type="match status" value="1"/>
</dbReference>
<dbReference type="EMBL" id="JACAZF010000009">
    <property type="protein sequence ID" value="KAF7294552.1"/>
    <property type="molecule type" value="Genomic_DNA"/>
</dbReference>
<dbReference type="Proteomes" id="UP000636479">
    <property type="component" value="Unassembled WGS sequence"/>
</dbReference>
<feature type="compositionally biased region" description="Basic residues" evidence="1">
    <location>
        <begin position="132"/>
        <end position="141"/>
    </location>
</feature>
<organism evidence="3 4">
    <name type="scientific">Mycena indigotica</name>
    <dbReference type="NCBI Taxonomy" id="2126181"/>
    <lineage>
        <taxon>Eukaryota</taxon>
        <taxon>Fungi</taxon>
        <taxon>Dikarya</taxon>
        <taxon>Basidiomycota</taxon>
        <taxon>Agaricomycotina</taxon>
        <taxon>Agaricomycetes</taxon>
        <taxon>Agaricomycetidae</taxon>
        <taxon>Agaricales</taxon>
        <taxon>Marasmiineae</taxon>
        <taxon>Mycenaceae</taxon>
        <taxon>Mycena</taxon>
    </lineage>
</organism>
<dbReference type="GeneID" id="59349037"/>
<sequence length="447" mass="49984">MAEDDSRPLQIELTKADMSELYTVISNGSCCVFPEKLQDTLRAVILSALAPSTSPRHPEPLSSTSYSESNATTPPSTPGSSSRALQSTSSNAAPTTPPKKSLQAGDKRPAESPLSPLLDDHDESNPDPGSPSRRRSKRHKSSVGLDEEDFIQDHTDTSFDSDSGDSNRQSNVKQTPSQRATSKKSAPASLRKRVEQNSPQHGRCIITNIKSPECTVQISHTLPRSYSADEDLMENIEVADQVPPRRFNADSSSNATTMTADWHLMADKGLWALCPDHRVIRSVARAMQKLAKNCPKPDKNMVSFRSRYRPRTSGRRLRFKYYLLCLDEESMKTVNLYRRTDDGTNNSLVDTLHQFPFTSLGKVKSQIYPHFAIFELGKKLDKILKGLSTTDQVLFKKKLTTSWMRAGGEPQDNQNVLEDILQVYNTMRQASKLFYKKPGHRALWKAL</sequence>
<evidence type="ECO:0000313" key="4">
    <source>
        <dbReference type="Proteomes" id="UP000636479"/>
    </source>
</evidence>
<protein>
    <recommendedName>
        <fullName evidence="2">HNH nuclease domain-containing protein</fullName>
    </recommendedName>
</protein>
<evidence type="ECO:0000259" key="2">
    <source>
        <dbReference type="Pfam" id="PF13391"/>
    </source>
</evidence>
<dbReference type="InterPro" id="IPR003615">
    <property type="entry name" value="HNH_nuc"/>
</dbReference>
<dbReference type="RefSeq" id="XP_037215915.1">
    <property type="nucleotide sequence ID" value="XM_037366521.1"/>
</dbReference>
<name>A0A8H6SA31_9AGAR</name>
<evidence type="ECO:0000313" key="3">
    <source>
        <dbReference type="EMBL" id="KAF7294552.1"/>
    </source>
</evidence>
<dbReference type="AlphaFoldDB" id="A0A8H6SA31"/>
<feature type="compositionally biased region" description="Polar residues" evidence="1">
    <location>
        <begin position="83"/>
        <end position="94"/>
    </location>
</feature>
<comment type="caution">
    <text evidence="3">The sequence shown here is derived from an EMBL/GenBank/DDBJ whole genome shotgun (WGS) entry which is preliminary data.</text>
</comment>
<gene>
    <name evidence="3" type="ORF">MIND_00991700</name>
</gene>
<reference evidence="3" key="1">
    <citation type="submission" date="2020-05" db="EMBL/GenBank/DDBJ databases">
        <title>Mycena genomes resolve the evolution of fungal bioluminescence.</title>
        <authorList>
            <person name="Tsai I.J."/>
        </authorList>
    </citation>
    <scope>NUCLEOTIDE SEQUENCE</scope>
    <source>
        <strain evidence="3">171206Taipei</strain>
    </source>
</reference>